<evidence type="ECO:0000313" key="3">
    <source>
        <dbReference type="EMBL" id="TRY78176.1"/>
    </source>
</evidence>
<sequence length="363" mass="40780">MGRPLGSLFLVLIFGCSDTGSYAIGSDLRCPPGYLVFGQRIYQESQPNRLDPNLDRFQYCVYCKHNSPFSSHLEVCTDHGLWPSLKFLESATFLALSSASSLSPPVPPLPSKLSGSNGRDYYWYIASESGYLERTSSSCSFYDHALSFPLMGRVLECRQRVCGVRFLGAVQILSDLQSELEWIACPDSQEAKDEPPFLEDDVICHEGPLKGIVLTHYDSVIEGKHFVRSCGLCPNNSHVCRNEYNPMESDYNTYYRCLSEPCLNKELKVRNAHHSSTNESVSNVDWCGFRTNGEYASLPADITDFILLPCQSREKKMTDGLTLDYLHLILAISTLMGLMICLALVCQLVKNKQRSVLYELPDQ</sequence>
<evidence type="ECO:0000313" key="4">
    <source>
        <dbReference type="Proteomes" id="UP000318571"/>
    </source>
</evidence>
<dbReference type="EMBL" id="VCGU01000003">
    <property type="protein sequence ID" value="TRY78176.1"/>
    <property type="molecule type" value="Genomic_DNA"/>
</dbReference>
<keyword evidence="1" id="KW-0812">Transmembrane</keyword>
<feature type="signal peptide" evidence="2">
    <location>
        <begin position="1"/>
        <end position="23"/>
    </location>
</feature>
<keyword evidence="1" id="KW-0472">Membrane</keyword>
<feature type="transmembrane region" description="Helical" evidence="1">
    <location>
        <begin position="325"/>
        <end position="345"/>
    </location>
</feature>
<keyword evidence="1" id="KW-1133">Transmembrane helix</keyword>
<dbReference type="PROSITE" id="PS51257">
    <property type="entry name" value="PROKAR_LIPOPROTEIN"/>
    <property type="match status" value="1"/>
</dbReference>
<dbReference type="AlphaFoldDB" id="A0A553PKH9"/>
<dbReference type="Proteomes" id="UP000318571">
    <property type="component" value="Chromosome 11"/>
</dbReference>
<name>A0A553PKH9_TIGCA</name>
<protein>
    <submittedName>
        <fullName evidence="3">Uncharacterized protein</fullName>
    </submittedName>
</protein>
<evidence type="ECO:0000256" key="2">
    <source>
        <dbReference type="SAM" id="SignalP"/>
    </source>
</evidence>
<feature type="chain" id="PRO_5021815019" evidence="2">
    <location>
        <begin position="24"/>
        <end position="363"/>
    </location>
</feature>
<organism evidence="3 4">
    <name type="scientific">Tigriopus californicus</name>
    <name type="common">Marine copepod</name>
    <dbReference type="NCBI Taxonomy" id="6832"/>
    <lineage>
        <taxon>Eukaryota</taxon>
        <taxon>Metazoa</taxon>
        <taxon>Ecdysozoa</taxon>
        <taxon>Arthropoda</taxon>
        <taxon>Crustacea</taxon>
        <taxon>Multicrustacea</taxon>
        <taxon>Hexanauplia</taxon>
        <taxon>Copepoda</taxon>
        <taxon>Harpacticoida</taxon>
        <taxon>Harpacticidae</taxon>
        <taxon>Tigriopus</taxon>
    </lineage>
</organism>
<evidence type="ECO:0000256" key="1">
    <source>
        <dbReference type="SAM" id="Phobius"/>
    </source>
</evidence>
<proteinExistence type="predicted"/>
<reference evidence="3 4" key="1">
    <citation type="journal article" date="2018" name="Nat. Ecol. Evol.">
        <title>Genomic signatures of mitonuclear coevolution across populations of Tigriopus californicus.</title>
        <authorList>
            <person name="Barreto F.S."/>
            <person name="Watson E.T."/>
            <person name="Lima T.G."/>
            <person name="Willett C.S."/>
            <person name="Edmands S."/>
            <person name="Li W."/>
            <person name="Burton R.S."/>
        </authorList>
    </citation>
    <scope>NUCLEOTIDE SEQUENCE [LARGE SCALE GENOMIC DNA]</scope>
    <source>
        <strain evidence="3 4">San Diego</strain>
    </source>
</reference>
<gene>
    <name evidence="3" type="ORF">TCAL_16682</name>
</gene>
<comment type="caution">
    <text evidence="3">The sequence shown here is derived from an EMBL/GenBank/DDBJ whole genome shotgun (WGS) entry which is preliminary data.</text>
</comment>
<keyword evidence="2" id="KW-0732">Signal</keyword>
<accession>A0A553PKH9</accession>
<keyword evidence="4" id="KW-1185">Reference proteome</keyword>